<keyword evidence="3" id="KW-1185">Reference proteome</keyword>
<feature type="transmembrane region" description="Helical" evidence="1">
    <location>
        <begin position="56"/>
        <end position="78"/>
    </location>
</feature>
<accession>A0A1I4YPD1</accession>
<dbReference type="Proteomes" id="UP000198867">
    <property type="component" value="Unassembled WGS sequence"/>
</dbReference>
<proteinExistence type="predicted"/>
<gene>
    <name evidence="2" type="ORF">SAMN05216219_0405</name>
</gene>
<dbReference type="RefSeq" id="WP_090708336.1">
    <property type="nucleotide sequence ID" value="NZ_FOVM01000001.1"/>
</dbReference>
<dbReference type="STRING" id="995034.SAMN05216219_0405"/>
<keyword evidence="1" id="KW-1133">Transmembrane helix</keyword>
<dbReference type="AlphaFoldDB" id="A0A1I4YPD1"/>
<reference evidence="3" key="1">
    <citation type="submission" date="2016-10" db="EMBL/GenBank/DDBJ databases">
        <authorList>
            <person name="Varghese N."/>
            <person name="Submissions S."/>
        </authorList>
    </citation>
    <scope>NUCLEOTIDE SEQUENCE [LARGE SCALE GENOMIC DNA]</scope>
    <source>
        <strain evidence="3">CGMCC 1.11101</strain>
    </source>
</reference>
<sequence>MTEEIPRLPRDEIQATFGAAAPKAASNPYFRALTLLAVFLFALGLILLLSGEMATAGILFGVGFSALVAVLITGAITWQIREASRRRE</sequence>
<evidence type="ECO:0000313" key="3">
    <source>
        <dbReference type="Proteomes" id="UP000198867"/>
    </source>
</evidence>
<evidence type="ECO:0000313" key="2">
    <source>
        <dbReference type="EMBL" id="SFN39884.1"/>
    </source>
</evidence>
<evidence type="ECO:0000256" key="1">
    <source>
        <dbReference type="SAM" id="Phobius"/>
    </source>
</evidence>
<feature type="transmembrane region" description="Helical" evidence="1">
    <location>
        <begin position="32"/>
        <end position="50"/>
    </location>
</feature>
<dbReference type="EMBL" id="FOVM01000001">
    <property type="protein sequence ID" value="SFN39884.1"/>
    <property type="molecule type" value="Genomic_DNA"/>
</dbReference>
<keyword evidence="1" id="KW-0812">Transmembrane</keyword>
<keyword evidence="1" id="KW-0472">Membrane</keyword>
<organism evidence="2 3">
    <name type="scientific">Mycetocola miduiensis</name>
    <dbReference type="NCBI Taxonomy" id="995034"/>
    <lineage>
        <taxon>Bacteria</taxon>
        <taxon>Bacillati</taxon>
        <taxon>Actinomycetota</taxon>
        <taxon>Actinomycetes</taxon>
        <taxon>Micrococcales</taxon>
        <taxon>Microbacteriaceae</taxon>
        <taxon>Mycetocola</taxon>
    </lineage>
</organism>
<name>A0A1I4YPD1_9MICO</name>
<protein>
    <submittedName>
        <fullName evidence="2">Uncharacterized protein</fullName>
    </submittedName>
</protein>